<name>A0ABM6Z4G2_9ACTO</name>
<gene>
    <name evidence="2" type="ORF">D5R93_09800</name>
</gene>
<sequence length="81" mass="8454">MNKRSLSDIRAVVAAALGLISIFLLLCAGLAHDPADLARSGGVNANLWSGLALLAIAAGMGLWWFLRPVQAPSPRDQGTKS</sequence>
<reference evidence="2 3" key="1">
    <citation type="submission" date="2018-09" db="EMBL/GenBank/DDBJ databases">
        <authorList>
            <person name="Li J."/>
        </authorList>
    </citation>
    <scope>NUCLEOTIDE SEQUENCE [LARGE SCALE GENOMIC DNA]</scope>
    <source>
        <strain evidence="2 3">2129</strain>
    </source>
</reference>
<protein>
    <submittedName>
        <fullName evidence="2">Uncharacterized protein</fullName>
    </submittedName>
</protein>
<keyword evidence="1" id="KW-0472">Membrane</keyword>
<accession>A0ABM6Z4G2</accession>
<dbReference type="RefSeq" id="WP_119836568.1">
    <property type="nucleotide sequence ID" value="NZ_CP032514.1"/>
</dbReference>
<proteinExistence type="predicted"/>
<evidence type="ECO:0000313" key="3">
    <source>
        <dbReference type="Proteomes" id="UP000273001"/>
    </source>
</evidence>
<keyword evidence="1" id="KW-0812">Transmembrane</keyword>
<evidence type="ECO:0000256" key="1">
    <source>
        <dbReference type="SAM" id="Phobius"/>
    </source>
</evidence>
<feature type="transmembrane region" description="Helical" evidence="1">
    <location>
        <begin position="47"/>
        <end position="66"/>
    </location>
</feature>
<keyword evidence="1" id="KW-1133">Transmembrane helix</keyword>
<dbReference type="EMBL" id="CP032514">
    <property type="protein sequence ID" value="AYD90221.1"/>
    <property type="molecule type" value="Genomic_DNA"/>
</dbReference>
<keyword evidence="3" id="KW-1185">Reference proteome</keyword>
<evidence type="ECO:0000313" key="2">
    <source>
        <dbReference type="EMBL" id="AYD90221.1"/>
    </source>
</evidence>
<dbReference type="Proteomes" id="UP000273001">
    <property type="component" value="Chromosome"/>
</dbReference>
<organism evidence="2 3">
    <name type="scientific">Actinomyces lilanjuaniae</name>
    <dbReference type="NCBI Taxonomy" id="2321394"/>
    <lineage>
        <taxon>Bacteria</taxon>
        <taxon>Bacillati</taxon>
        <taxon>Actinomycetota</taxon>
        <taxon>Actinomycetes</taxon>
        <taxon>Actinomycetales</taxon>
        <taxon>Actinomycetaceae</taxon>
        <taxon>Actinomyces</taxon>
    </lineage>
</organism>